<evidence type="ECO:0000259" key="1">
    <source>
        <dbReference type="PROSITE" id="PS50097"/>
    </source>
</evidence>
<dbReference type="VEuPathDB" id="FungiDB:SCHCODRAFT_02503295"/>
<dbReference type="InParanoid" id="D8Q5R3"/>
<dbReference type="EMBL" id="GL377306">
    <property type="protein sequence ID" value="EFI97012.1"/>
    <property type="molecule type" value="Genomic_DNA"/>
</dbReference>
<protein>
    <recommendedName>
        <fullName evidence="1">BTB domain-containing protein</fullName>
    </recommendedName>
</protein>
<dbReference type="Proteomes" id="UP000007431">
    <property type="component" value="Unassembled WGS sequence"/>
</dbReference>
<dbReference type="STRING" id="578458.D8Q5R3"/>
<evidence type="ECO:0000313" key="3">
    <source>
        <dbReference type="Proteomes" id="UP000007431"/>
    </source>
</evidence>
<accession>D8Q5R3</accession>
<dbReference type="OrthoDB" id="3223751at2759"/>
<dbReference type="Pfam" id="PF00651">
    <property type="entry name" value="BTB"/>
    <property type="match status" value="1"/>
</dbReference>
<dbReference type="HOGENOM" id="CLU_571281_0_0_1"/>
<dbReference type="PANTHER" id="PTHR47022:SF1">
    <property type="entry name" value="BTB AND MATH DOMAIN-CONTAINING PROTEIN 36-RELATED"/>
    <property type="match status" value="1"/>
</dbReference>
<name>D8Q5R3_SCHCM</name>
<dbReference type="SUPFAM" id="SSF54695">
    <property type="entry name" value="POZ domain"/>
    <property type="match status" value="2"/>
</dbReference>
<dbReference type="AlphaFoldDB" id="D8Q5R3"/>
<dbReference type="SMART" id="SM00225">
    <property type="entry name" value="BTB"/>
    <property type="match status" value="2"/>
</dbReference>
<dbReference type="InterPro" id="IPR000210">
    <property type="entry name" value="BTB/POZ_dom"/>
</dbReference>
<sequence>MQSTDSASSITAPTRSQKYYIEEGDLVVRVEDTLFRLHRYHIKRAAQSDLLGSIDFSDMGIGRDDDAPCILTDVQPEEFESLMWFFYDSGYLWPPDVDRSTDRISTWRRILSLAKRFKMRQVAMVACHALGLLGAVSGIERIVLCAEHGLNATWAREDSGRIIAREQPISAEEFELLGFETGAKISNAREALAKGVTRARSTPCASSNHLPHCTSCGSSEVVCLMRMHVCKNRHSYLHYSECPTWGDVYPSVYNSTLDGLSLGTQPDPEFNENLRTFDGDDKGGDIYIRAEPEGRTFRLHRYLLVKASPVFADMFLLPQTDDGEDIEGSSEHNPITLQVRADALAALLYFFYDAAQPEPVQSATALWELILHTADMFDMEAVKQTAIYALSREGVILSNTRRVSLCIKYALPRTWARAAFQEICERTESLAAGEIEELGPIASAAVSRAREEYIRGTNITTEVEPQLDIEVIAYTVLG</sequence>
<keyword evidence="3" id="KW-1185">Reference proteome</keyword>
<proteinExistence type="predicted"/>
<gene>
    <name evidence="2" type="ORF">SCHCODRAFT_109307</name>
</gene>
<feature type="domain" description="BTB" evidence="1">
    <location>
        <begin position="284"/>
        <end position="353"/>
    </location>
</feature>
<dbReference type="KEGG" id="scm:SCHCO_02503295"/>
<dbReference type="RefSeq" id="XP_003031915.1">
    <property type="nucleotide sequence ID" value="XM_003031869.1"/>
</dbReference>
<dbReference type="PANTHER" id="PTHR47022">
    <property type="entry name" value="BTB AND MATH DOMAIN-CONTAINING PROTEIN 36-RELATED"/>
    <property type="match status" value="1"/>
</dbReference>
<dbReference type="Gene3D" id="3.30.710.10">
    <property type="entry name" value="Potassium Channel Kv1.1, Chain A"/>
    <property type="match status" value="1"/>
</dbReference>
<feature type="non-terminal residue" evidence="2">
    <location>
        <position position="478"/>
    </location>
</feature>
<reference evidence="2 3" key="1">
    <citation type="journal article" date="2010" name="Nat. Biotechnol.">
        <title>Genome sequence of the model mushroom Schizophyllum commune.</title>
        <authorList>
            <person name="Ohm R.A."/>
            <person name="de Jong J.F."/>
            <person name="Lugones L.G."/>
            <person name="Aerts A."/>
            <person name="Kothe E."/>
            <person name="Stajich J.E."/>
            <person name="de Vries R.P."/>
            <person name="Record E."/>
            <person name="Levasseur A."/>
            <person name="Baker S.E."/>
            <person name="Bartholomew K.A."/>
            <person name="Coutinho P.M."/>
            <person name="Erdmann S."/>
            <person name="Fowler T.J."/>
            <person name="Gathman A.C."/>
            <person name="Lombard V."/>
            <person name="Henrissat B."/>
            <person name="Knabe N."/>
            <person name="Kuees U."/>
            <person name="Lilly W.W."/>
            <person name="Lindquist E."/>
            <person name="Lucas S."/>
            <person name="Magnuson J.K."/>
            <person name="Piumi F."/>
            <person name="Raudaskoski M."/>
            <person name="Salamov A."/>
            <person name="Schmutz J."/>
            <person name="Schwarze F.W.M.R."/>
            <person name="vanKuyk P.A."/>
            <person name="Horton J.S."/>
            <person name="Grigoriev I.V."/>
            <person name="Woesten H.A.B."/>
        </authorList>
    </citation>
    <scope>NUCLEOTIDE SEQUENCE [LARGE SCALE GENOMIC DNA]</scope>
    <source>
        <strain evidence="3">H4-8 / FGSC 9210</strain>
    </source>
</reference>
<evidence type="ECO:0000313" key="2">
    <source>
        <dbReference type="EMBL" id="EFI97012.1"/>
    </source>
</evidence>
<dbReference type="InterPro" id="IPR011333">
    <property type="entry name" value="SKP1/BTB/POZ_sf"/>
</dbReference>
<dbReference type="GeneID" id="9596444"/>
<dbReference type="PROSITE" id="PS50097">
    <property type="entry name" value="BTB"/>
    <property type="match status" value="1"/>
</dbReference>
<organism evidence="3">
    <name type="scientific">Schizophyllum commune (strain H4-8 / FGSC 9210)</name>
    <name type="common">Split gill fungus</name>
    <dbReference type="NCBI Taxonomy" id="578458"/>
    <lineage>
        <taxon>Eukaryota</taxon>
        <taxon>Fungi</taxon>
        <taxon>Dikarya</taxon>
        <taxon>Basidiomycota</taxon>
        <taxon>Agaricomycotina</taxon>
        <taxon>Agaricomycetes</taxon>
        <taxon>Agaricomycetidae</taxon>
        <taxon>Agaricales</taxon>
        <taxon>Schizophyllaceae</taxon>
        <taxon>Schizophyllum</taxon>
    </lineage>
</organism>